<sequence length="346" mass="38664">MSDMARKPYLSRERTRHGKYVWYFKKDGRRVRLPDVYGSDEFNHAYDLALAGLAAIEKQKPGKARSGTLKWLVEQYMRSAAFAELAPSTRRHRGNMLKTILDDPKRADAPFNTITKAQIRMGMDRRATKPNAANNFLKTMAHLFKWAADGDLIEVNPCIGVRKIRVKTDGFQAWTIDQVRQYREVHKLGTRARLAIDLLLFLGLRRGDVILVGRQHVSGATIAIRTQKTNTLVELALLPPLKASIEATKTGDLAFLVTENGKPFASGASFGNWFAKQVKAAGLPDSCRAHGLRKAGATIAAEEGASAHELMAMFGWADLEMANHYTQKASRRDLARRSGERLANKF</sequence>
<evidence type="ECO:0000313" key="7">
    <source>
        <dbReference type="Proteomes" id="UP000247536"/>
    </source>
</evidence>
<keyword evidence="3" id="KW-0238">DNA-binding</keyword>
<accession>A0ABX5NMJ0</accession>
<dbReference type="InterPro" id="IPR013762">
    <property type="entry name" value="Integrase-like_cat_sf"/>
</dbReference>
<dbReference type="InterPro" id="IPR011010">
    <property type="entry name" value="DNA_brk_join_enz"/>
</dbReference>
<comment type="caution">
    <text evidence="6">The sequence shown here is derived from an EMBL/GenBank/DDBJ whole genome shotgun (WGS) entry which is preliminary data.</text>
</comment>
<evidence type="ECO:0000256" key="2">
    <source>
        <dbReference type="ARBA" id="ARBA00022908"/>
    </source>
</evidence>
<keyword evidence="2" id="KW-0229">DNA integration</keyword>
<dbReference type="RefSeq" id="WP_110793097.1">
    <property type="nucleotide sequence ID" value="NZ_QJRY01000007.1"/>
</dbReference>
<dbReference type="PANTHER" id="PTHR30349">
    <property type="entry name" value="PHAGE INTEGRASE-RELATED"/>
    <property type="match status" value="1"/>
</dbReference>
<gene>
    <name evidence="6" type="ORF">DMY87_18290</name>
</gene>
<feature type="domain" description="Tyr recombinase" evidence="5">
    <location>
        <begin position="166"/>
        <end position="339"/>
    </location>
</feature>
<dbReference type="Proteomes" id="UP000247536">
    <property type="component" value="Unassembled WGS sequence"/>
</dbReference>
<dbReference type="InterPro" id="IPR050090">
    <property type="entry name" value="Tyrosine_recombinase_XerCD"/>
</dbReference>
<dbReference type="PROSITE" id="PS51898">
    <property type="entry name" value="TYR_RECOMBINASE"/>
    <property type="match status" value="1"/>
</dbReference>
<evidence type="ECO:0000256" key="1">
    <source>
        <dbReference type="ARBA" id="ARBA00008857"/>
    </source>
</evidence>
<evidence type="ECO:0000313" key="6">
    <source>
        <dbReference type="EMBL" id="PYB71307.1"/>
    </source>
</evidence>
<evidence type="ECO:0000259" key="5">
    <source>
        <dbReference type="PROSITE" id="PS51898"/>
    </source>
</evidence>
<dbReference type="EMBL" id="QJRY01000007">
    <property type="protein sequence ID" value="PYB71307.1"/>
    <property type="molecule type" value="Genomic_DNA"/>
</dbReference>
<dbReference type="SUPFAM" id="SSF56349">
    <property type="entry name" value="DNA breaking-rejoining enzymes"/>
    <property type="match status" value="1"/>
</dbReference>
<dbReference type="Gene3D" id="1.10.443.10">
    <property type="entry name" value="Intergrase catalytic core"/>
    <property type="match status" value="1"/>
</dbReference>
<organism evidence="6 7">
    <name type="scientific">Rhizobium wuzhouense</name>
    <dbReference type="NCBI Taxonomy" id="1986026"/>
    <lineage>
        <taxon>Bacteria</taxon>
        <taxon>Pseudomonadati</taxon>
        <taxon>Pseudomonadota</taxon>
        <taxon>Alphaproteobacteria</taxon>
        <taxon>Hyphomicrobiales</taxon>
        <taxon>Rhizobiaceae</taxon>
        <taxon>Rhizobium/Agrobacterium group</taxon>
        <taxon>Rhizobium</taxon>
    </lineage>
</organism>
<reference evidence="6 7" key="1">
    <citation type="submission" date="2018-06" db="EMBL/GenBank/DDBJ databases">
        <title>Rhizobium wuzhouense sp. nov., isolated from roots of Oryza officinalis.</title>
        <authorList>
            <person name="Yuan T."/>
        </authorList>
    </citation>
    <scope>NUCLEOTIDE SEQUENCE [LARGE SCALE GENOMIC DNA]</scope>
    <source>
        <strain evidence="6 7">W44</strain>
    </source>
</reference>
<keyword evidence="7" id="KW-1185">Reference proteome</keyword>
<dbReference type="Pfam" id="PF00589">
    <property type="entry name" value="Phage_integrase"/>
    <property type="match status" value="1"/>
</dbReference>
<name>A0ABX5NMJ0_9HYPH</name>
<dbReference type="InterPro" id="IPR010998">
    <property type="entry name" value="Integrase_recombinase_N"/>
</dbReference>
<dbReference type="PANTHER" id="PTHR30349:SF64">
    <property type="entry name" value="PROPHAGE INTEGRASE INTD-RELATED"/>
    <property type="match status" value="1"/>
</dbReference>
<dbReference type="InterPro" id="IPR002104">
    <property type="entry name" value="Integrase_catalytic"/>
</dbReference>
<evidence type="ECO:0000256" key="3">
    <source>
        <dbReference type="ARBA" id="ARBA00023125"/>
    </source>
</evidence>
<protein>
    <submittedName>
        <fullName evidence="6">Integrase</fullName>
    </submittedName>
</protein>
<comment type="similarity">
    <text evidence="1">Belongs to the 'phage' integrase family.</text>
</comment>
<evidence type="ECO:0000256" key="4">
    <source>
        <dbReference type="ARBA" id="ARBA00023172"/>
    </source>
</evidence>
<proteinExistence type="inferred from homology"/>
<keyword evidence="4" id="KW-0233">DNA recombination</keyword>
<dbReference type="Gene3D" id="1.10.150.130">
    <property type="match status" value="1"/>
</dbReference>